<reference evidence="3" key="3">
    <citation type="submission" date="2025-04" db="UniProtKB">
        <authorList>
            <consortium name="RefSeq"/>
        </authorList>
    </citation>
    <scope>IDENTIFICATION</scope>
    <source>
        <strain evidence="3">CBS 304.34</strain>
    </source>
</reference>
<accession>A0A6A6Y8U0</accession>
<keyword evidence="2" id="KW-1185">Reference proteome</keyword>
<dbReference type="OrthoDB" id="5419928at2759"/>
<protein>
    <submittedName>
        <fullName evidence="1 3">Uncharacterized protein</fullName>
    </submittedName>
</protein>
<name>A0A6A6Y8U0_9PEZI</name>
<gene>
    <name evidence="1 3" type="ORF">BDZ99DRAFT_116025</name>
</gene>
<proteinExistence type="predicted"/>
<reference evidence="3" key="2">
    <citation type="submission" date="2020-04" db="EMBL/GenBank/DDBJ databases">
        <authorList>
            <consortium name="NCBI Genome Project"/>
        </authorList>
    </citation>
    <scope>NUCLEOTIDE SEQUENCE</scope>
    <source>
        <strain evidence="3">CBS 304.34</strain>
    </source>
</reference>
<evidence type="ECO:0000313" key="3">
    <source>
        <dbReference type="RefSeq" id="XP_033572205.1"/>
    </source>
</evidence>
<reference evidence="1 3" key="1">
    <citation type="journal article" date="2020" name="Stud. Mycol.">
        <title>101 Dothideomycetes genomes: a test case for predicting lifestyles and emergence of pathogens.</title>
        <authorList>
            <person name="Haridas S."/>
            <person name="Albert R."/>
            <person name="Binder M."/>
            <person name="Bloem J."/>
            <person name="Labutti K."/>
            <person name="Salamov A."/>
            <person name="Andreopoulos B."/>
            <person name="Baker S."/>
            <person name="Barry K."/>
            <person name="Bills G."/>
            <person name="Bluhm B."/>
            <person name="Cannon C."/>
            <person name="Castanera R."/>
            <person name="Culley D."/>
            <person name="Daum C."/>
            <person name="Ezra D."/>
            <person name="Gonzalez J."/>
            <person name="Henrissat B."/>
            <person name="Kuo A."/>
            <person name="Liang C."/>
            <person name="Lipzen A."/>
            <person name="Lutzoni F."/>
            <person name="Magnuson J."/>
            <person name="Mondo S."/>
            <person name="Nolan M."/>
            <person name="Ohm R."/>
            <person name="Pangilinan J."/>
            <person name="Park H.-J."/>
            <person name="Ramirez L."/>
            <person name="Alfaro M."/>
            <person name="Sun H."/>
            <person name="Tritt A."/>
            <person name="Yoshinaga Y."/>
            <person name="Zwiers L.-H."/>
            <person name="Turgeon B."/>
            <person name="Goodwin S."/>
            <person name="Spatafora J."/>
            <person name="Crous P."/>
            <person name="Grigoriev I."/>
        </authorList>
    </citation>
    <scope>NUCLEOTIDE SEQUENCE</scope>
    <source>
        <strain evidence="1 3">CBS 304.34</strain>
    </source>
</reference>
<dbReference type="RefSeq" id="XP_033572205.1">
    <property type="nucleotide sequence ID" value="XM_033712472.1"/>
</dbReference>
<organism evidence="1">
    <name type="scientific">Mytilinidion resinicola</name>
    <dbReference type="NCBI Taxonomy" id="574789"/>
    <lineage>
        <taxon>Eukaryota</taxon>
        <taxon>Fungi</taxon>
        <taxon>Dikarya</taxon>
        <taxon>Ascomycota</taxon>
        <taxon>Pezizomycotina</taxon>
        <taxon>Dothideomycetes</taxon>
        <taxon>Pleosporomycetidae</taxon>
        <taxon>Mytilinidiales</taxon>
        <taxon>Mytilinidiaceae</taxon>
        <taxon>Mytilinidion</taxon>
    </lineage>
</organism>
<evidence type="ECO:0000313" key="2">
    <source>
        <dbReference type="Proteomes" id="UP000504636"/>
    </source>
</evidence>
<evidence type="ECO:0000313" key="1">
    <source>
        <dbReference type="EMBL" id="KAF2805241.1"/>
    </source>
</evidence>
<dbReference type="EMBL" id="MU003710">
    <property type="protein sequence ID" value="KAF2805241.1"/>
    <property type="molecule type" value="Genomic_DNA"/>
</dbReference>
<dbReference type="Proteomes" id="UP000504636">
    <property type="component" value="Unplaced"/>
</dbReference>
<sequence length="174" mass="20810">MICYEELVQNDGRPAVPIEVLSQDSREPKRSCEKALPWLDDPRSRDRDKFPRQVDRWWEFRKWQLDNRDPVFRDDGFSAYLAARKRRHSLLGSHNMVSSSTFKETVRREWEMRPKRLEVPSNARFPAYEATVKKRLVSHKFAWEFQLEGDPRQQGVWATWVEYLLRPLGKTCPC</sequence>
<dbReference type="GeneID" id="54453365"/>
<dbReference type="AlphaFoldDB" id="A0A6A6Y8U0"/>